<dbReference type="Gene3D" id="1.10.260.40">
    <property type="entry name" value="lambda repressor-like DNA-binding domains"/>
    <property type="match status" value="1"/>
</dbReference>
<gene>
    <name evidence="5" type="ORF">N780_07525</name>
</gene>
<dbReference type="Pfam" id="PF00532">
    <property type="entry name" value="Peripla_BP_1"/>
    <property type="match status" value="1"/>
</dbReference>
<dbReference type="Proteomes" id="UP000030153">
    <property type="component" value="Unassembled WGS sequence"/>
</dbReference>
<accession>A0A0A2UQ27</accession>
<dbReference type="OrthoDB" id="9798934at2"/>
<dbReference type="SUPFAM" id="SSF53822">
    <property type="entry name" value="Periplasmic binding protein-like I"/>
    <property type="match status" value="1"/>
</dbReference>
<dbReference type="PANTHER" id="PTHR30146:SF136">
    <property type="entry name" value="NTD BIOSYNTHESIS OPERON REGULATOR NTDR"/>
    <property type="match status" value="1"/>
</dbReference>
<name>A0A0A2UQ27_9BACI</name>
<dbReference type="EMBL" id="AVBG01000017">
    <property type="protein sequence ID" value="KGP90064.1"/>
    <property type="molecule type" value="Genomic_DNA"/>
</dbReference>
<dbReference type="GO" id="GO:0000976">
    <property type="term" value="F:transcription cis-regulatory region binding"/>
    <property type="evidence" value="ECO:0007669"/>
    <property type="project" value="TreeGrafter"/>
</dbReference>
<dbReference type="InterPro" id="IPR001761">
    <property type="entry name" value="Peripla_BP/Lac1_sug-bd_dom"/>
</dbReference>
<dbReference type="eggNOG" id="COG1609">
    <property type="taxonomic scope" value="Bacteria"/>
</dbReference>
<dbReference type="InterPro" id="IPR010982">
    <property type="entry name" value="Lambda_DNA-bd_dom_sf"/>
</dbReference>
<feature type="domain" description="HTH lacI-type" evidence="4">
    <location>
        <begin position="2"/>
        <end position="56"/>
    </location>
</feature>
<dbReference type="CDD" id="cd06286">
    <property type="entry name" value="PBP1_CcpB-like"/>
    <property type="match status" value="1"/>
</dbReference>
<dbReference type="Pfam" id="PF00356">
    <property type="entry name" value="LacI"/>
    <property type="match status" value="1"/>
</dbReference>
<comment type="caution">
    <text evidence="5">The sequence shown here is derived from an EMBL/GenBank/DDBJ whole genome shotgun (WGS) entry which is preliminary data.</text>
</comment>
<dbReference type="PANTHER" id="PTHR30146">
    <property type="entry name" value="LACI-RELATED TRANSCRIPTIONAL REPRESSOR"/>
    <property type="match status" value="1"/>
</dbReference>
<dbReference type="PRINTS" id="PR00036">
    <property type="entry name" value="HTHLACI"/>
</dbReference>
<evidence type="ECO:0000313" key="5">
    <source>
        <dbReference type="EMBL" id="KGP90064.1"/>
    </source>
</evidence>
<organism evidence="5 6">
    <name type="scientific">Pontibacillus chungwhensis BH030062</name>
    <dbReference type="NCBI Taxonomy" id="1385513"/>
    <lineage>
        <taxon>Bacteria</taxon>
        <taxon>Bacillati</taxon>
        <taxon>Bacillota</taxon>
        <taxon>Bacilli</taxon>
        <taxon>Bacillales</taxon>
        <taxon>Bacillaceae</taxon>
        <taxon>Pontibacillus</taxon>
    </lineage>
</organism>
<dbReference type="InterPro" id="IPR000843">
    <property type="entry name" value="HTH_LacI"/>
</dbReference>
<evidence type="ECO:0000313" key="6">
    <source>
        <dbReference type="Proteomes" id="UP000030153"/>
    </source>
</evidence>
<keyword evidence="6" id="KW-1185">Reference proteome</keyword>
<sequence>MATIEDVAKFAGLSRTTVSRVINDQPYVSEDKRVRVEDAMKALGYVPNSSARRLRSQKTETIAVLLPRITNPFFNHLIESMEMKASEWGYQVIICQTHNLPDKERDYLELLRTKQVDGIIMTSLENEWEVVEEYLQSGPIVLCNENVSTAPVPVVHIDQEKAAYEATIHLIENGATEIAFLQGGHDSYVFRDREKGFLKALNERGILPIDNELFSSAVDVKSGRELFHQIQAHYPSINGVFAGSDEMAAGFIYEAVKAGVKVPEDILVIGFDNQAISMLMNPSITSIEQPFQEMAGRCVELLVHQVEQGYDLKHEEHVFPHRLQSRVSTSPQSNLVPL</sequence>
<evidence type="ECO:0000259" key="4">
    <source>
        <dbReference type="PROSITE" id="PS50932"/>
    </source>
</evidence>
<dbReference type="SUPFAM" id="SSF47413">
    <property type="entry name" value="lambda repressor-like DNA-binding domains"/>
    <property type="match status" value="1"/>
</dbReference>
<dbReference type="RefSeq" id="WP_036786893.1">
    <property type="nucleotide sequence ID" value="NZ_AVBG01000017.1"/>
</dbReference>
<keyword evidence="3" id="KW-0804">Transcription</keyword>
<dbReference type="AlphaFoldDB" id="A0A0A2UQ27"/>
<evidence type="ECO:0000256" key="3">
    <source>
        <dbReference type="ARBA" id="ARBA00023163"/>
    </source>
</evidence>
<dbReference type="GO" id="GO:0003700">
    <property type="term" value="F:DNA-binding transcription factor activity"/>
    <property type="evidence" value="ECO:0007669"/>
    <property type="project" value="TreeGrafter"/>
</dbReference>
<keyword evidence="2" id="KW-0238">DNA-binding</keyword>
<protein>
    <submittedName>
        <fullName evidence="5">LacI family transcriptional regulator</fullName>
    </submittedName>
</protein>
<evidence type="ECO:0000256" key="2">
    <source>
        <dbReference type="ARBA" id="ARBA00023125"/>
    </source>
</evidence>
<dbReference type="SMART" id="SM00354">
    <property type="entry name" value="HTH_LACI"/>
    <property type="match status" value="1"/>
</dbReference>
<dbReference type="STRING" id="1385513.N780_07525"/>
<reference evidence="5 6" key="1">
    <citation type="submission" date="2013-08" db="EMBL/GenBank/DDBJ databases">
        <title>Genome of Pontibacillus chungwhensis.</title>
        <authorList>
            <person name="Wang Q."/>
            <person name="Wang G."/>
        </authorList>
    </citation>
    <scope>NUCLEOTIDE SEQUENCE [LARGE SCALE GENOMIC DNA]</scope>
    <source>
        <strain evidence="5 6">BH030062</strain>
    </source>
</reference>
<proteinExistence type="predicted"/>
<evidence type="ECO:0000256" key="1">
    <source>
        <dbReference type="ARBA" id="ARBA00023015"/>
    </source>
</evidence>
<dbReference type="Gene3D" id="3.40.50.2300">
    <property type="match status" value="2"/>
</dbReference>
<dbReference type="CDD" id="cd01392">
    <property type="entry name" value="HTH_LacI"/>
    <property type="match status" value="1"/>
</dbReference>
<dbReference type="InterPro" id="IPR028082">
    <property type="entry name" value="Peripla_BP_I"/>
</dbReference>
<keyword evidence="1" id="KW-0805">Transcription regulation</keyword>
<dbReference type="PROSITE" id="PS50932">
    <property type="entry name" value="HTH_LACI_2"/>
    <property type="match status" value="1"/>
</dbReference>